<feature type="coiled-coil region" evidence="1">
    <location>
        <begin position="100"/>
        <end position="127"/>
    </location>
</feature>
<evidence type="ECO:0000256" key="1">
    <source>
        <dbReference type="SAM" id="Coils"/>
    </source>
</evidence>
<dbReference type="AlphaFoldDB" id="J2IBY9"/>
<organism evidence="2 3">
    <name type="scientific">Alishewanella aestuarii B11</name>
    <dbReference type="NCBI Taxonomy" id="1197174"/>
    <lineage>
        <taxon>Bacteria</taxon>
        <taxon>Pseudomonadati</taxon>
        <taxon>Pseudomonadota</taxon>
        <taxon>Gammaproteobacteria</taxon>
        <taxon>Alteromonadales</taxon>
        <taxon>Alteromonadaceae</taxon>
        <taxon>Alishewanella</taxon>
    </lineage>
</organism>
<dbReference type="PIRSF" id="PIRSF028069">
    <property type="entry name" value="UCP028069"/>
    <property type="match status" value="1"/>
</dbReference>
<proteinExistence type="predicted"/>
<reference evidence="2 3" key="1">
    <citation type="journal article" date="2012" name="J. Bacteriol.">
        <title>Genome Sequence of Pectin-Degrading Alishewanella aestuarii Strain B11T, Isolated from Tidal Flat Sediment.</title>
        <authorList>
            <person name="Jung J."/>
            <person name="Choi S."/>
            <person name="Chun J."/>
            <person name="Park W."/>
        </authorList>
    </citation>
    <scope>NUCLEOTIDE SEQUENCE [LARGE SCALE GENOMIC DNA]</scope>
    <source>
        <strain evidence="2 3">B11</strain>
    </source>
</reference>
<sequence length="277" mass="31166">MLYGDPLQHQVTLISNNWLGTMFNKKIHMSLVASALAGSFALAGSAAATDLKDLHQANAQIQRAAVQSQEKINTIYEQTQELLGEYRVVVDQTDNLKVYNDFLATLVADQQRQIDRIQRQIDGLEKTNQGTVPLMFRMIDSLEQFIQADIPLRTDRRLERVQRLRDLMARSDVQRSEQFRQILEAYEIEMGYGTELAAFQGTLSTGGSDITVDFVHLGRLALMALALDGSSGWVYNKSTGSWDKLADSYLPSIGNFIKMARREATLEMDRVPLFAAE</sequence>
<dbReference type="Pfam" id="PF11932">
    <property type="entry name" value="DUF3450"/>
    <property type="match status" value="1"/>
</dbReference>
<comment type="caution">
    <text evidence="2">The sequence shown here is derived from an EMBL/GenBank/DDBJ whole genome shotgun (WGS) entry which is preliminary data.</text>
</comment>
<dbReference type="PATRIC" id="fig|1197174.4.peg.2950"/>
<evidence type="ECO:0008006" key="4">
    <source>
        <dbReference type="Google" id="ProtNLM"/>
    </source>
</evidence>
<dbReference type="InterPro" id="IPR016866">
    <property type="entry name" value="UCP028069"/>
</dbReference>
<dbReference type="EMBL" id="ALAB01000039">
    <property type="protein sequence ID" value="EJI84184.1"/>
    <property type="molecule type" value="Genomic_DNA"/>
</dbReference>
<accession>J2IBY9</accession>
<gene>
    <name evidence="2" type="ORF">AEST_30180</name>
</gene>
<keyword evidence="3" id="KW-1185">Reference proteome</keyword>
<keyword evidence="1" id="KW-0175">Coiled coil</keyword>
<evidence type="ECO:0000313" key="3">
    <source>
        <dbReference type="Proteomes" id="UP000012043"/>
    </source>
</evidence>
<name>J2IBY9_9ALTE</name>
<evidence type="ECO:0000313" key="2">
    <source>
        <dbReference type="EMBL" id="EJI84184.1"/>
    </source>
</evidence>
<dbReference type="Proteomes" id="UP000012043">
    <property type="component" value="Unassembled WGS sequence"/>
</dbReference>
<protein>
    <recommendedName>
        <fullName evidence="4">TonB system biopolymer transport component</fullName>
    </recommendedName>
</protein>